<keyword evidence="3" id="KW-1185">Reference proteome</keyword>
<reference evidence="2 3" key="1">
    <citation type="submission" date="2020-02" db="EMBL/GenBank/DDBJ databases">
        <authorList>
            <person name="Dziuba M."/>
            <person name="Kuznetsov B."/>
            <person name="Mardanov A."/>
            <person name="Ravin N."/>
            <person name="Grouzdev D."/>
        </authorList>
    </citation>
    <scope>NUCLEOTIDE SEQUENCE [LARGE SCALE GENOMIC DNA]</scope>
    <source>
        <strain evidence="2 3">SpK</strain>
    </source>
</reference>
<keyword evidence="1" id="KW-1133">Transmembrane helix</keyword>
<dbReference type="RefSeq" id="WP_163675772.1">
    <property type="nucleotide sequence ID" value="NZ_JAAIYP010000027.1"/>
</dbReference>
<keyword evidence="1" id="KW-0472">Membrane</keyword>
<proteinExistence type="predicted"/>
<dbReference type="Proteomes" id="UP000480684">
    <property type="component" value="Unassembled WGS sequence"/>
</dbReference>
<feature type="transmembrane region" description="Helical" evidence="1">
    <location>
        <begin position="25"/>
        <end position="44"/>
    </location>
</feature>
<sequence>MHAVLMAVCAFVSAGFRPRTPLARGIVATLCVKVCVVVAMRLFLFGGDDRVAVNPSVMDGRLTAVAAREGDN</sequence>
<dbReference type="EMBL" id="JAAIYP010000027">
    <property type="protein sequence ID" value="NFV79425.1"/>
    <property type="molecule type" value="Genomic_DNA"/>
</dbReference>
<gene>
    <name evidence="2" type="ORF">G4223_04785</name>
</gene>
<accession>A0A7C9QSG7</accession>
<keyword evidence="1" id="KW-0812">Transmembrane</keyword>
<name>A0A7C9QSG7_9PROT</name>
<comment type="caution">
    <text evidence="2">The sequence shown here is derived from an EMBL/GenBank/DDBJ whole genome shotgun (WGS) entry which is preliminary data.</text>
</comment>
<protein>
    <submittedName>
        <fullName evidence="2">Uncharacterized protein</fullName>
    </submittedName>
</protein>
<evidence type="ECO:0000313" key="3">
    <source>
        <dbReference type="Proteomes" id="UP000480684"/>
    </source>
</evidence>
<organism evidence="2 3">
    <name type="scientific">Magnetospirillum aberrantis SpK</name>
    <dbReference type="NCBI Taxonomy" id="908842"/>
    <lineage>
        <taxon>Bacteria</taxon>
        <taxon>Pseudomonadati</taxon>
        <taxon>Pseudomonadota</taxon>
        <taxon>Alphaproteobacteria</taxon>
        <taxon>Rhodospirillales</taxon>
        <taxon>Rhodospirillaceae</taxon>
        <taxon>Magnetospirillum</taxon>
    </lineage>
</organism>
<evidence type="ECO:0000313" key="2">
    <source>
        <dbReference type="EMBL" id="NFV79425.1"/>
    </source>
</evidence>
<dbReference type="AlphaFoldDB" id="A0A7C9QSG7"/>
<evidence type="ECO:0000256" key="1">
    <source>
        <dbReference type="SAM" id="Phobius"/>
    </source>
</evidence>